<dbReference type="SMART" id="SM00490">
    <property type="entry name" value="HELICc"/>
    <property type="match status" value="1"/>
</dbReference>
<dbReference type="GO" id="GO:0043138">
    <property type="term" value="F:3'-5' DNA helicase activity"/>
    <property type="evidence" value="ECO:0007669"/>
    <property type="project" value="UniProtKB-EC"/>
</dbReference>
<organism evidence="7">
    <name type="scientific">Neisseria gonorrhoeae</name>
    <dbReference type="NCBI Taxonomy" id="485"/>
    <lineage>
        <taxon>Bacteria</taxon>
        <taxon>Pseudomonadati</taxon>
        <taxon>Pseudomonadota</taxon>
        <taxon>Betaproteobacteria</taxon>
        <taxon>Neisseriales</taxon>
        <taxon>Neisseriaceae</taxon>
        <taxon>Neisseria</taxon>
    </lineage>
</organism>
<proteinExistence type="inferred from homology"/>
<reference evidence="7" key="1">
    <citation type="submission" date="2018-06" db="EMBL/GenBank/DDBJ databases">
        <authorList>
            <consortium name="Pathogen Informatics"/>
            <person name="Doyle S."/>
        </authorList>
    </citation>
    <scope>NUCLEOTIDE SEQUENCE [LARGE SCALE GENOMIC DNA]</scope>
    <source>
        <strain evidence="7">NCTC11421</strain>
    </source>
</reference>
<accession>A0A379B1K5</accession>
<keyword evidence="2" id="KW-0238">DNA-binding</keyword>
<dbReference type="GO" id="GO:0005737">
    <property type="term" value="C:cytoplasm"/>
    <property type="evidence" value="ECO:0007669"/>
    <property type="project" value="TreeGrafter"/>
</dbReference>
<dbReference type="GO" id="GO:0016787">
    <property type="term" value="F:hydrolase activity"/>
    <property type="evidence" value="ECO:0007669"/>
    <property type="project" value="UniProtKB-KW"/>
</dbReference>
<protein>
    <recommendedName>
        <fullName evidence="5">DNA 3'-5' helicase</fullName>
        <ecNumber evidence="5">5.6.2.4</ecNumber>
    </recommendedName>
</protein>
<evidence type="ECO:0000256" key="1">
    <source>
        <dbReference type="ARBA" id="ARBA00005446"/>
    </source>
</evidence>
<dbReference type="GO" id="GO:0009378">
    <property type="term" value="F:four-way junction helicase activity"/>
    <property type="evidence" value="ECO:0007669"/>
    <property type="project" value="TreeGrafter"/>
</dbReference>
<evidence type="ECO:0000256" key="2">
    <source>
        <dbReference type="ARBA" id="ARBA00023125"/>
    </source>
</evidence>
<dbReference type="InterPro" id="IPR001650">
    <property type="entry name" value="Helicase_C-like"/>
</dbReference>
<dbReference type="EC" id="5.6.2.4" evidence="5"/>
<keyword evidence="7" id="KW-0067">ATP-binding</keyword>
<evidence type="ECO:0000256" key="3">
    <source>
        <dbReference type="ARBA" id="ARBA00023235"/>
    </source>
</evidence>
<keyword evidence="3" id="KW-0413">Isomerase</keyword>
<keyword evidence="7" id="KW-0547">Nucleotide-binding</keyword>
<evidence type="ECO:0000259" key="6">
    <source>
        <dbReference type="PROSITE" id="PS51194"/>
    </source>
</evidence>
<gene>
    <name evidence="7" type="primary">recQ_2</name>
    <name evidence="7" type="ORF">NCTC11421_03747</name>
</gene>
<comment type="catalytic activity">
    <reaction evidence="4">
        <text>Couples ATP hydrolysis with the unwinding of duplex DNA by translocating in the 3'-5' direction.</text>
        <dbReference type="EC" id="5.6.2.4"/>
    </reaction>
</comment>
<keyword evidence="7" id="KW-0378">Hydrolase</keyword>
<dbReference type="GO" id="GO:0030894">
    <property type="term" value="C:replisome"/>
    <property type="evidence" value="ECO:0007669"/>
    <property type="project" value="TreeGrafter"/>
</dbReference>
<keyword evidence="7" id="KW-0347">Helicase</keyword>
<dbReference type="GO" id="GO:0043590">
    <property type="term" value="C:bacterial nucleoid"/>
    <property type="evidence" value="ECO:0007669"/>
    <property type="project" value="TreeGrafter"/>
</dbReference>
<dbReference type="PROSITE" id="PS51194">
    <property type="entry name" value="HELICASE_CTER"/>
    <property type="match status" value="1"/>
</dbReference>
<sequence>MLDFIRKEMTGQSGIVYCLSRKKVEDAAQFLRENGLNAIPYHAGLSMDVREENQRRFTHEDNIIVVATVAFGMGIDKPDVRFVAHLDMPRVSNISIRNQGAPAGTGCLP</sequence>
<dbReference type="GO" id="GO:0006310">
    <property type="term" value="P:DNA recombination"/>
    <property type="evidence" value="ECO:0007669"/>
    <property type="project" value="TreeGrafter"/>
</dbReference>
<dbReference type="EMBL" id="UGRI01000002">
    <property type="protein sequence ID" value="SUB32312.1"/>
    <property type="molecule type" value="Genomic_DNA"/>
</dbReference>
<dbReference type="GO" id="GO:0003677">
    <property type="term" value="F:DNA binding"/>
    <property type="evidence" value="ECO:0007669"/>
    <property type="project" value="UniProtKB-KW"/>
</dbReference>
<dbReference type="GO" id="GO:0006281">
    <property type="term" value="P:DNA repair"/>
    <property type="evidence" value="ECO:0007669"/>
    <property type="project" value="TreeGrafter"/>
</dbReference>
<dbReference type="InterPro" id="IPR027417">
    <property type="entry name" value="P-loop_NTPase"/>
</dbReference>
<dbReference type="Pfam" id="PF00271">
    <property type="entry name" value="Helicase_C"/>
    <property type="match status" value="1"/>
</dbReference>
<comment type="similarity">
    <text evidence="1">Belongs to the helicase family. RecQ subfamily.</text>
</comment>
<feature type="domain" description="Helicase C-terminal" evidence="6">
    <location>
        <begin position="1"/>
        <end position="109"/>
    </location>
</feature>
<dbReference type="Gene3D" id="3.40.50.300">
    <property type="entry name" value="P-loop containing nucleotide triphosphate hydrolases"/>
    <property type="match status" value="1"/>
</dbReference>
<dbReference type="AlphaFoldDB" id="A0A379B1K5"/>
<dbReference type="SUPFAM" id="SSF52540">
    <property type="entry name" value="P-loop containing nucleoside triphosphate hydrolases"/>
    <property type="match status" value="1"/>
</dbReference>
<name>A0A379B1K5_NEIGO</name>
<dbReference type="PANTHER" id="PTHR13710">
    <property type="entry name" value="DNA HELICASE RECQ FAMILY MEMBER"/>
    <property type="match status" value="1"/>
</dbReference>
<evidence type="ECO:0000256" key="5">
    <source>
        <dbReference type="ARBA" id="ARBA00034808"/>
    </source>
</evidence>
<dbReference type="PANTHER" id="PTHR13710:SF105">
    <property type="entry name" value="ATP-DEPENDENT DNA HELICASE Q1"/>
    <property type="match status" value="1"/>
</dbReference>
<evidence type="ECO:0000313" key="7">
    <source>
        <dbReference type="EMBL" id="SUB32312.1"/>
    </source>
</evidence>
<evidence type="ECO:0000256" key="4">
    <source>
        <dbReference type="ARBA" id="ARBA00034617"/>
    </source>
</evidence>